<gene>
    <name evidence="1" type="ORF">C482_15276</name>
</gene>
<evidence type="ECO:0000313" key="2">
    <source>
        <dbReference type="Proteomes" id="UP000011693"/>
    </source>
</evidence>
<evidence type="ECO:0000313" key="1">
    <source>
        <dbReference type="EMBL" id="ELY96748.1"/>
    </source>
</evidence>
<comment type="caution">
    <text evidence="1">The sequence shown here is derived from an EMBL/GenBank/DDBJ whole genome shotgun (WGS) entry which is preliminary data.</text>
</comment>
<dbReference type="EMBL" id="AOIN01000080">
    <property type="protein sequence ID" value="ELY96748.1"/>
    <property type="molecule type" value="Genomic_DNA"/>
</dbReference>
<proteinExistence type="predicted"/>
<sequence length="40" mass="4426">MAHKMNFNNGRPAEDRSTECTNCGVLVLESELDDHDCSDA</sequence>
<keyword evidence="2" id="KW-1185">Reference proteome</keyword>
<reference evidence="1 2" key="1">
    <citation type="journal article" date="2014" name="PLoS Genet.">
        <title>Phylogenetically driven sequencing of extremely halophilic archaea reveals strategies for static and dynamic osmo-response.</title>
        <authorList>
            <person name="Becker E.A."/>
            <person name="Seitzer P.M."/>
            <person name="Tritt A."/>
            <person name="Larsen D."/>
            <person name="Krusor M."/>
            <person name="Yao A.I."/>
            <person name="Wu D."/>
            <person name="Madern D."/>
            <person name="Eisen J.A."/>
            <person name="Darling A.E."/>
            <person name="Facciotti M.T."/>
        </authorList>
    </citation>
    <scope>NUCLEOTIDE SEQUENCE [LARGE SCALE GENOMIC DNA]</scope>
    <source>
        <strain evidence="1 2">JCM 10990</strain>
    </source>
</reference>
<dbReference type="Proteomes" id="UP000011693">
    <property type="component" value="Unassembled WGS sequence"/>
</dbReference>
<organism evidence="1 2">
    <name type="scientific">Natrialba chahannaoensis JCM 10990</name>
    <dbReference type="NCBI Taxonomy" id="1227492"/>
    <lineage>
        <taxon>Archaea</taxon>
        <taxon>Methanobacteriati</taxon>
        <taxon>Methanobacteriota</taxon>
        <taxon>Stenosarchaea group</taxon>
        <taxon>Halobacteria</taxon>
        <taxon>Halobacteriales</taxon>
        <taxon>Natrialbaceae</taxon>
        <taxon>Natrialba</taxon>
    </lineage>
</organism>
<protein>
    <submittedName>
        <fullName evidence="1">Uncharacterized protein</fullName>
    </submittedName>
</protein>
<name>M0AH89_9EURY</name>
<dbReference type="STRING" id="1227492.C482_15276"/>
<dbReference type="AlphaFoldDB" id="M0AH89"/>
<accession>M0AH89</accession>
<dbReference type="PATRIC" id="fig|1227492.4.peg.3036"/>